<dbReference type="Gene3D" id="2.160.20.10">
    <property type="entry name" value="Single-stranded right-handed beta-helix, Pectin lyase-like"/>
    <property type="match status" value="1"/>
</dbReference>
<dbReference type="GO" id="GO:0016020">
    <property type="term" value="C:membrane"/>
    <property type="evidence" value="ECO:0007669"/>
    <property type="project" value="UniProtKB-SubCell"/>
</dbReference>
<dbReference type="RefSeq" id="WP_011420050.1">
    <property type="nucleotide sequence ID" value="NC_007760.1"/>
</dbReference>
<dbReference type="EMBL" id="CP000251">
    <property type="protein sequence ID" value="ABC80767.1"/>
    <property type="molecule type" value="Genomic_DNA"/>
</dbReference>
<feature type="domain" description="Ig-like" evidence="4">
    <location>
        <begin position="414"/>
        <end position="501"/>
    </location>
</feature>
<dbReference type="KEGG" id="ade:Adeh_0992"/>
<evidence type="ECO:0000259" key="4">
    <source>
        <dbReference type="PROSITE" id="PS50835"/>
    </source>
</evidence>
<dbReference type="GO" id="GO:0098609">
    <property type="term" value="P:cell-cell adhesion"/>
    <property type="evidence" value="ECO:0007669"/>
    <property type="project" value="TreeGrafter"/>
</dbReference>
<accession>Q2IPN8</accession>
<keyword evidence="1" id="KW-0677">Repeat</keyword>
<protein>
    <submittedName>
        <fullName evidence="5">Putative vgr-related protein</fullName>
    </submittedName>
</protein>
<dbReference type="InterPro" id="IPR012334">
    <property type="entry name" value="Pectin_lyas_fold"/>
</dbReference>
<keyword evidence="2" id="KW-1015">Disulfide bond</keyword>
<dbReference type="Gene3D" id="2.60.40.2700">
    <property type="match status" value="1"/>
</dbReference>
<gene>
    <name evidence="5" type="ordered locus">Adeh_0992</name>
</gene>
<evidence type="ECO:0000256" key="3">
    <source>
        <dbReference type="SAM" id="MobiDB-lite"/>
    </source>
</evidence>
<dbReference type="PROSITE" id="PS51257">
    <property type="entry name" value="PROKAR_LIPOPROTEIN"/>
    <property type="match status" value="1"/>
</dbReference>
<feature type="region of interest" description="Disordered" evidence="3">
    <location>
        <begin position="960"/>
        <end position="979"/>
    </location>
</feature>
<dbReference type="Gene3D" id="2.60.40.10">
    <property type="entry name" value="Immunoglobulins"/>
    <property type="match status" value="4"/>
</dbReference>
<dbReference type="SUPFAM" id="SSF51126">
    <property type="entry name" value="Pectin lyase-like"/>
    <property type="match status" value="1"/>
</dbReference>
<dbReference type="InterPro" id="IPR007110">
    <property type="entry name" value="Ig-like_dom"/>
</dbReference>
<dbReference type="PANTHER" id="PTHR44170:SF6">
    <property type="entry name" value="CONTACTIN"/>
    <property type="match status" value="1"/>
</dbReference>
<dbReference type="PROSITE" id="PS50835">
    <property type="entry name" value="IG_LIKE"/>
    <property type="match status" value="1"/>
</dbReference>
<dbReference type="Proteomes" id="UP000001935">
    <property type="component" value="Chromosome"/>
</dbReference>
<feature type="region of interest" description="Disordered" evidence="3">
    <location>
        <begin position="434"/>
        <end position="456"/>
    </location>
</feature>
<dbReference type="InterPro" id="IPR036179">
    <property type="entry name" value="Ig-like_dom_sf"/>
</dbReference>
<dbReference type="OrthoDB" id="9770043at2"/>
<organism evidence="5 6">
    <name type="scientific">Anaeromyxobacter dehalogenans (strain 2CP-C)</name>
    <dbReference type="NCBI Taxonomy" id="290397"/>
    <lineage>
        <taxon>Bacteria</taxon>
        <taxon>Pseudomonadati</taxon>
        <taxon>Myxococcota</taxon>
        <taxon>Myxococcia</taxon>
        <taxon>Myxococcales</taxon>
        <taxon>Cystobacterineae</taxon>
        <taxon>Anaeromyxobacteraceae</taxon>
        <taxon>Anaeromyxobacter</taxon>
    </lineage>
</organism>
<dbReference type="PANTHER" id="PTHR44170">
    <property type="entry name" value="PROTEIN SIDEKICK"/>
    <property type="match status" value="1"/>
</dbReference>
<proteinExistence type="predicted"/>
<dbReference type="HOGENOM" id="CLU_303786_0_0_7"/>
<evidence type="ECO:0000313" key="6">
    <source>
        <dbReference type="Proteomes" id="UP000001935"/>
    </source>
</evidence>
<dbReference type="SMART" id="SM00409">
    <property type="entry name" value="IG"/>
    <property type="match status" value="5"/>
</dbReference>
<evidence type="ECO:0000256" key="2">
    <source>
        <dbReference type="ARBA" id="ARBA00023157"/>
    </source>
</evidence>
<evidence type="ECO:0000256" key="1">
    <source>
        <dbReference type="ARBA" id="ARBA00022737"/>
    </source>
</evidence>
<reference evidence="5 6" key="1">
    <citation type="submission" date="2006-01" db="EMBL/GenBank/DDBJ databases">
        <title>Complete sequence of Anaeromyxobacter dehalogenans 2CP-C.</title>
        <authorList>
            <consortium name="US DOE Joint Genome Institute"/>
            <person name="Copeland A."/>
            <person name="Lucas S."/>
            <person name="Lapidus A."/>
            <person name="Barry K."/>
            <person name="Detter J.C."/>
            <person name="Glavina T."/>
            <person name="Hammon N."/>
            <person name="Israni S."/>
            <person name="Pitluck S."/>
            <person name="Brettin T."/>
            <person name="Bruce D."/>
            <person name="Han C."/>
            <person name="Tapia R."/>
            <person name="Gilna P."/>
            <person name="Kiss H."/>
            <person name="Schmutz J."/>
            <person name="Larimer F."/>
            <person name="Land M."/>
            <person name="Kyrpides N."/>
            <person name="Anderson I."/>
            <person name="Sanford R.A."/>
            <person name="Ritalahti K.M."/>
            <person name="Thomas H.S."/>
            <person name="Kirby J.R."/>
            <person name="Zhulin I.B."/>
            <person name="Loeffler F.E."/>
            <person name="Richardson P."/>
        </authorList>
    </citation>
    <scope>NUCLEOTIDE SEQUENCE [LARGE SCALE GENOMIC DNA]</scope>
    <source>
        <strain evidence="5 6">2CP-C</strain>
    </source>
</reference>
<dbReference type="STRING" id="290397.Adeh_0992"/>
<dbReference type="SUPFAM" id="SSF48726">
    <property type="entry name" value="Immunoglobulin"/>
    <property type="match status" value="3"/>
</dbReference>
<dbReference type="eggNOG" id="COG1520">
    <property type="taxonomic scope" value="Bacteria"/>
</dbReference>
<dbReference type="InterPro" id="IPR013783">
    <property type="entry name" value="Ig-like_fold"/>
</dbReference>
<evidence type="ECO:0000313" key="5">
    <source>
        <dbReference type="EMBL" id="ABC80767.1"/>
    </source>
</evidence>
<dbReference type="InterPro" id="IPR003599">
    <property type="entry name" value="Ig_sub"/>
</dbReference>
<dbReference type="InterPro" id="IPR011050">
    <property type="entry name" value="Pectin_lyase_fold/virulence"/>
</dbReference>
<name>Q2IPN8_ANADE</name>
<feature type="compositionally biased region" description="Polar residues" evidence="3">
    <location>
        <begin position="434"/>
        <end position="445"/>
    </location>
</feature>
<dbReference type="AlphaFoldDB" id="Q2IPN8"/>
<sequence>MPSRTSRTARAASARAWAPILVVLVGTLACGGSDDGNTVDLRLPELVTEPADQVAREGAAATFAAAISADTPAALRWERAAPGSTTWTAIPGATSATYTTAALAPADHGTRVRVVVTNDAGSRTSRAASLSVTWLHLVASPHDATTTAGSDVSFEAVFEGNPAPSIHWEQAPAGGAWTDIADATSGLYVLAACPVSGDGARFHAVAVNAYGEVTSADAVLDVAATQIAPAIDTQPADQTGDEGGRVTFAATVSGVPAPAVQWERQAPGAATWTAIPGATSGSYTTPALTPGDLGASYRLVATSAAGTATTRAAALTVRWLHLVSSPADVAVTVGDAATFTASFDGSPAPALHWEIQPPGGAWAAVPGAGGASWTFPAAALTDDGMRVRAVAVNAATAVQSLEAVLTVQERRVAPAIVAQPVDQAGDEGLTATFGATASGTPTPSLQWERRAPGSADWTPVAGATSGTYTTPALLAADDGASYRLVATSAEGRAESQPALLTVRWLHLVTPPASVTVVAGEAATFTVDFQGSPAPVLQWQSSVDGVAWSDLPGATSSTYAIAATVAGDDGLRLRAVATSAAAASPITSAEATLTVQTDPARIDVHPGESIQAAIDAAAPGTTIHVYPGTYAPDANAEAFLVFRPEKNGVVLRGEGATPGEVVLDGSQRVLHVLLFDQGIDRSTRVENLTITGGRAVPTELFQDGIVPEPLHPEIPQGAENRPLSDFYTDGAGAMLFRAAPTLDRVVVVENTSGHCGGGLSVFALPDAPWFLPDGPDIRNSEFLRNHTEGGGPANSGSLGAAIDVHLNGTRASVVNCLFVGNNGWGGQVTAMTGSTLSVRSSTFVGNLFDPSGPVGGVRLDGAVQAEVRDSIFVHQTGEVMPPIWNEGGATALQAAGNVYWDFTEGWIAPEGSGIEQDPLLVAGPRGDHYLSQTAAGQPADSPAVNAGSGLAAELLPGDWTTSTTGAADTGQLDAGYHYAP</sequence>